<dbReference type="PROSITE" id="PS51935">
    <property type="entry name" value="NLPC_P60"/>
    <property type="match status" value="1"/>
</dbReference>
<keyword evidence="3 7" id="KW-0378">Hydrolase</keyword>
<dbReference type="Proteomes" id="UP000481852">
    <property type="component" value="Unassembled WGS sequence"/>
</dbReference>
<dbReference type="RefSeq" id="WP_154522343.1">
    <property type="nucleotide sequence ID" value="NZ_VULZ01000001.1"/>
</dbReference>
<feature type="domain" description="NlpC/P60" evidence="6">
    <location>
        <begin position="759"/>
        <end position="884"/>
    </location>
</feature>
<feature type="compositionally biased region" description="Basic and acidic residues" evidence="5">
    <location>
        <begin position="93"/>
        <end position="109"/>
    </location>
</feature>
<feature type="compositionally biased region" description="Basic and acidic residues" evidence="5">
    <location>
        <begin position="38"/>
        <end position="48"/>
    </location>
</feature>
<dbReference type="GO" id="GO:0006508">
    <property type="term" value="P:proteolysis"/>
    <property type="evidence" value="ECO:0007669"/>
    <property type="project" value="UniProtKB-KW"/>
</dbReference>
<sequence>MSEREFKAKERTVQKMSRDGLLEENLRSGTSKRVSQRVRQDSSMREGDISSDARVFRHSKKMPAEKRILYAEQETDAQVRGDSHGKSRQIQKRKQDREQDIPDRSHTQGEDMPEGGDFDAERSSKETGDRKVLQRKRAGQIREAVEGEETRKCKFPQKMASEKDPGDEGAEEDENLTSGHSSRMGSVRRHSSALSEVSARTAADFRHDRSKKQVQKYSADQKRKERLSGISRTETVELSDAKEEIASKQKRERLNQEQRKQQRAVASGKKKTGRLSFDDEDAEGTMVRGSGAGIGRKIAAGAAGAAVLEAHAKVHETEDENAGVEAAHTGERLAEESVRKAASVNLRQGKSKSGASRRKSDTAGLHKLNFDEETIKAVNSAKQEAEKKTTIRKFFQKQRYRRMYAAAKKEEKTAQQVFNTSQNLATKAAAVVKEAFRRNSKVLIGLGILGVFFLLISASVTSCTAVIHGTGSSVISTTYASTDDEIYKVENAYEDMEKALNEQINGIGNRYPEYDNFRYQIDEISHNPYQLISYFTAKYGEFTYAQVKDELEQIFREQYGISTSGERDVTLTETKKVRVGDSLGQVVTSGYCNCPICCGQWSGGPTASGVYPTAQHTIAVDASNPFVPMGTHVIMNGVEYVVEDTGAFARYGVQFDVYYDNHTTAQAHGHQTWDAYLADSNGSREIEVTTTQPVNRMSVTLTNHNLDSVLRNRMTGDEEKRYDILNKTFGNRDYLFDLDKIPSYSVDGGYRIPPEALSDAKFANMIREAEKYLGYPYVWGGASPSTSFDCSGFVSWVINNCGNGWNYGRLTAEGLREVSAYVPASDAKPGDLIFFQGTYDTDGASHVGIYVGNGMMIHCGNPIQYTSINTTYWQNHFYQFGRLS</sequence>
<feature type="region of interest" description="Disordered" evidence="5">
    <location>
        <begin position="1"/>
        <end position="290"/>
    </location>
</feature>
<dbReference type="GO" id="GO:0008234">
    <property type="term" value="F:cysteine-type peptidase activity"/>
    <property type="evidence" value="ECO:0007669"/>
    <property type="project" value="UniProtKB-KW"/>
</dbReference>
<dbReference type="Gene3D" id="3.90.1720.10">
    <property type="entry name" value="endopeptidase domain like (from Nostoc punctiforme)"/>
    <property type="match status" value="1"/>
</dbReference>
<feature type="region of interest" description="Disordered" evidence="5">
    <location>
        <begin position="343"/>
        <end position="365"/>
    </location>
</feature>
<organism evidence="7 8">
    <name type="scientific">Porcincola intestinalis</name>
    <dbReference type="NCBI Taxonomy" id="2606632"/>
    <lineage>
        <taxon>Bacteria</taxon>
        <taxon>Bacillati</taxon>
        <taxon>Bacillota</taxon>
        <taxon>Clostridia</taxon>
        <taxon>Lachnospirales</taxon>
        <taxon>Lachnospiraceae</taxon>
        <taxon>Porcincola</taxon>
    </lineage>
</organism>
<feature type="compositionally biased region" description="Basic and acidic residues" evidence="5">
    <location>
        <begin position="239"/>
        <end position="260"/>
    </location>
</feature>
<evidence type="ECO:0000313" key="7">
    <source>
        <dbReference type="EMBL" id="MSS13819.1"/>
    </source>
</evidence>
<comment type="caution">
    <text evidence="7">The sequence shown here is derived from an EMBL/GenBank/DDBJ whole genome shotgun (WGS) entry which is preliminary data.</text>
</comment>
<protein>
    <submittedName>
        <fullName evidence="7">Hydrolase</fullName>
    </submittedName>
</protein>
<dbReference type="PANTHER" id="PTHR47053:SF1">
    <property type="entry name" value="MUREIN DD-ENDOPEPTIDASE MEPH-RELATED"/>
    <property type="match status" value="1"/>
</dbReference>
<evidence type="ECO:0000256" key="4">
    <source>
        <dbReference type="ARBA" id="ARBA00022807"/>
    </source>
</evidence>
<evidence type="ECO:0000259" key="6">
    <source>
        <dbReference type="PROSITE" id="PS51935"/>
    </source>
</evidence>
<dbReference type="InterPro" id="IPR051202">
    <property type="entry name" value="Peptidase_C40"/>
</dbReference>
<dbReference type="CDD" id="cd14667">
    <property type="entry name" value="3D_containing_proteins"/>
    <property type="match status" value="1"/>
</dbReference>
<dbReference type="InterPro" id="IPR000064">
    <property type="entry name" value="NLP_P60_dom"/>
</dbReference>
<proteinExistence type="inferred from homology"/>
<feature type="compositionally biased region" description="Basic and acidic residues" evidence="5">
    <location>
        <begin position="143"/>
        <end position="152"/>
    </location>
</feature>
<feature type="compositionally biased region" description="Basic and acidic residues" evidence="5">
    <location>
        <begin position="119"/>
        <end position="132"/>
    </location>
</feature>
<gene>
    <name evidence="7" type="ORF">FYJ35_01975</name>
</gene>
<evidence type="ECO:0000256" key="5">
    <source>
        <dbReference type="SAM" id="MobiDB-lite"/>
    </source>
</evidence>
<dbReference type="AlphaFoldDB" id="A0A6L5X0C0"/>
<keyword evidence="2" id="KW-0645">Protease</keyword>
<name>A0A6L5X0C0_9FIRM</name>
<dbReference type="SUPFAM" id="SSF54001">
    <property type="entry name" value="Cysteine proteinases"/>
    <property type="match status" value="1"/>
</dbReference>
<evidence type="ECO:0000256" key="1">
    <source>
        <dbReference type="ARBA" id="ARBA00007074"/>
    </source>
</evidence>
<dbReference type="InterPro" id="IPR038765">
    <property type="entry name" value="Papain-like_cys_pep_sf"/>
</dbReference>
<dbReference type="InterPro" id="IPR059180">
    <property type="entry name" value="3D_YorM"/>
</dbReference>
<dbReference type="Pfam" id="PF00877">
    <property type="entry name" value="NLPC_P60"/>
    <property type="match status" value="1"/>
</dbReference>
<dbReference type="NCBIfam" id="NF045974">
    <property type="entry name" value="conju_CD1108"/>
    <property type="match status" value="1"/>
</dbReference>
<keyword evidence="8" id="KW-1185">Reference proteome</keyword>
<comment type="similarity">
    <text evidence="1">Belongs to the peptidase C40 family.</text>
</comment>
<dbReference type="EMBL" id="VULZ01000001">
    <property type="protein sequence ID" value="MSS13819.1"/>
    <property type="molecule type" value="Genomic_DNA"/>
</dbReference>
<evidence type="ECO:0000256" key="3">
    <source>
        <dbReference type="ARBA" id="ARBA00022801"/>
    </source>
</evidence>
<keyword evidence="4" id="KW-0788">Thiol protease</keyword>
<feature type="compositionally biased region" description="Basic and acidic residues" evidence="5">
    <location>
        <begin position="1"/>
        <end position="26"/>
    </location>
</feature>
<reference evidence="7 8" key="1">
    <citation type="submission" date="2019-08" db="EMBL/GenBank/DDBJ databases">
        <title>In-depth cultivation of the pig gut microbiome towards novel bacterial diversity and tailored functional studies.</title>
        <authorList>
            <person name="Wylensek D."/>
            <person name="Hitch T.C.A."/>
            <person name="Clavel T."/>
        </authorList>
    </citation>
    <scope>NUCLEOTIDE SEQUENCE [LARGE SCALE GENOMIC DNA]</scope>
    <source>
        <strain evidence="7 8">Oil+RF-744-WCA-WT-11</strain>
    </source>
</reference>
<evidence type="ECO:0000256" key="2">
    <source>
        <dbReference type="ARBA" id="ARBA00022670"/>
    </source>
</evidence>
<evidence type="ECO:0000313" key="8">
    <source>
        <dbReference type="Proteomes" id="UP000481852"/>
    </source>
</evidence>
<accession>A0A6L5X0C0</accession>
<dbReference type="PANTHER" id="PTHR47053">
    <property type="entry name" value="MUREIN DD-ENDOPEPTIDASE MEPH-RELATED"/>
    <property type="match status" value="1"/>
</dbReference>